<feature type="compositionally biased region" description="Acidic residues" evidence="9">
    <location>
        <begin position="559"/>
        <end position="572"/>
    </location>
</feature>
<reference evidence="12 13" key="1">
    <citation type="submission" date="2019-09" db="EMBL/GenBank/DDBJ databases">
        <title>Draft genome of the ectomycorrhizal ascomycete Sphaerosporella brunnea.</title>
        <authorList>
            <consortium name="DOE Joint Genome Institute"/>
            <person name="Benucci G.M."/>
            <person name="Marozzi G."/>
            <person name="Antonielli L."/>
            <person name="Sanchez S."/>
            <person name="Marco P."/>
            <person name="Wang X."/>
            <person name="Falini L.B."/>
            <person name="Barry K."/>
            <person name="Haridas S."/>
            <person name="Lipzen A."/>
            <person name="Labutti K."/>
            <person name="Grigoriev I.V."/>
            <person name="Murat C."/>
            <person name="Martin F."/>
            <person name="Albertini E."/>
            <person name="Donnini D."/>
            <person name="Bonito G."/>
        </authorList>
    </citation>
    <scope>NUCLEOTIDE SEQUENCE [LARGE SCALE GENOMIC DNA]</scope>
    <source>
        <strain evidence="12 13">Sb_GMNB300</strain>
    </source>
</reference>
<evidence type="ECO:0000313" key="13">
    <source>
        <dbReference type="Proteomes" id="UP000326924"/>
    </source>
</evidence>
<feature type="compositionally biased region" description="Basic residues" evidence="9">
    <location>
        <begin position="458"/>
        <end position="467"/>
    </location>
</feature>
<feature type="region of interest" description="Disordered" evidence="9">
    <location>
        <begin position="171"/>
        <end position="595"/>
    </location>
</feature>
<proteinExistence type="inferred from homology"/>
<feature type="compositionally biased region" description="Pro residues" evidence="9">
    <location>
        <begin position="175"/>
        <end position="185"/>
    </location>
</feature>
<protein>
    <recommendedName>
        <fullName evidence="14">Shugoshin</fullName>
    </recommendedName>
</protein>
<evidence type="ECO:0000256" key="3">
    <source>
        <dbReference type="ARBA" id="ARBA00022454"/>
    </source>
</evidence>
<evidence type="ECO:0000256" key="9">
    <source>
        <dbReference type="SAM" id="MobiDB-lite"/>
    </source>
</evidence>
<keyword evidence="8" id="KW-0137">Centromere</keyword>
<dbReference type="AlphaFoldDB" id="A0A5J5EJH8"/>
<dbReference type="Proteomes" id="UP000326924">
    <property type="component" value="Unassembled WGS sequence"/>
</dbReference>
<dbReference type="OrthoDB" id="5394106at2759"/>
<keyword evidence="4" id="KW-0132">Cell division</keyword>
<feature type="compositionally biased region" description="Basic and acidic residues" evidence="9">
    <location>
        <begin position="294"/>
        <end position="306"/>
    </location>
</feature>
<evidence type="ECO:0000256" key="1">
    <source>
        <dbReference type="ARBA" id="ARBA00004584"/>
    </source>
</evidence>
<evidence type="ECO:0000256" key="5">
    <source>
        <dbReference type="ARBA" id="ARBA00022829"/>
    </source>
</evidence>
<dbReference type="GO" id="GO:0051301">
    <property type="term" value="P:cell division"/>
    <property type="evidence" value="ECO:0007669"/>
    <property type="project" value="UniProtKB-KW"/>
</dbReference>
<evidence type="ECO:0000256" key="4">
    <source>
        <dbReference type="ARBA" id="ARBA00022618"/>
    </source>
</evidence>
<feature type="domain" description="Shugoshin N-terminal coiled-coil" evidence="11">
    <location>
        <begin position="24"/>
        <end position="66"/>
    </location>
</feature>
<keyword evidence="7" id="KW-0131">Cell cycle</keyword>
<feature type="compositionally biased region" description="Basic and acidic residues" evidence="9">
    <location>
        <begin position="518"/>
        <end position="531"/>
    </location>
</feature>
<dbReference type="EMBL" id="VXIS01000283">
    <property type="protein sequence ID" value="KAA8895189.1"/>
    <property type="molecule type" value="Genomic_DNA"/>
</dbReference>
<evidence type="ECO:0000256" key="6">
    <source>
        <dbReference type="ARBA" id="ARBA00023054"/>
    </source>
</evidence>
<comment type="subcellular location">
    <subcellularLocation>
        <location evidence="1">Chromosome</location>
        <location evidence="1">Centromere</location>
    </subcellularLocation>
</comment>
<feature type="compositionally biased region" description="Basic and acidic residues" evidence="9">
    <location>
        <begin position="366"/>
        <end position="383"/>
    </location>
</feature>
<name>A0A5J5EJH8_9PEZI</name>
<dbReference type="GO" id="GO:0000779">
    <property type="term" value="C:condensed chromosome, centromeric region"/>
    <property type="evidence" value="ECO:0007669"/>
    <property type="project" value="UniProtKB-ARBA"/>
</dbReference>
<evidence type="ECO:0000259" key="10">
    <source>
        <dbReference type="Pfam" id="PF07557"/>
    </source>
</evidence>
<comment type="similarity">
    <text evidence="2">Belongs to the shugoshin family.</text>
</comment>
<dbReference type="InParanoid" id="A0A5J5EJH8"/>
<dbReference type="Pfam" id="PF07557">
    <property type="entry name" value="Shugoshin_C"/>
    <property type="match status" value="1"/>
</dbReference>
<sequence>MFSLTQHSTYHLDSPLTQAMYTVKRFKAQNKQLTAVNSDQAIRIQTLTREGSQLLSENVALRQEVIHLRMELQRRDKQSEILENNKRIVKLLEDKLEDVRLLTKQLNQPPAVSSPEKDDDEMPYLESRLMRSSYTPGEYREPIMPSIEEEEALSRRTSLASERRRSSYNFAYIDLPPPAPAPAPAPELDELEPVEDPLPPMFNVESRRRRRDSQLLGRSGALTEPVPSPAKAASTPVSASKPPKRKLAERDSESTSLSEEPDDIDFRFTKLSERTSKREPRDTEDVRPSGGSKFIREDVLVDRTTPEADPVLVAEEKQERPPIALKGLKGRRLPTDGAIPTLSARKALGPKSTNSDTVNSPIKIASHNDQKEDDYPVKEKISEKLPSVTARTYRSSALRDKDTPPPESDPSTAITTATGRAARRNRPAVSYAEPKLNSKMRREENGLMDAVTGEGKVRRASFVKKKTSKEDIVVKTEEEEEEKPLSSRPRVHFDKPIEQGPRERIKKARSASGEIIDEPDRARIKKSRTENEDTDQPQSAFLSSRKRRTSALITPFAGLDDDQSPPEDDDDEYRPGRLGLGSRLKTSHRRRSAIV</sequence>
<evidence type="ECO:0000256" key="8">
    <source>
        <dbReference type="ARBA" id="ARBA00023328"/>
    </source>
</evidence>
<evidence type="ECO:0000259" key="11">
    <source>
        <dbReference type="Pfam" id="PF07558"/>
    </source>
</evidence>
<keyword evidence="13" id="KW-1185">Reference proteome</keyword>
<dbReference type="Pfam" id="PF07558">
    <property type="entry name" value="Shugoshin_N"/>
    <property type="match status" value="1"/>
</dbReference>
<feature type="compositionally biased region" description="Basic residues" evidence="9">
    <location>
        <begin position="585"/>
        <end position="595"/>
    </location>
</feature>
<keyword evidence="6" id="KW-0175">Coiled coil</keyword>
<feature type="compositionally biased region" description="Polar residues" evidence="9">
    <location>
        <begin position="351"/>
        <end position="360"/>
    </location>
</feature>
<dbReference type="GO" id="GO:0005634">
    <property type="term" value="C:nucleus"/>
    <property type="evidence" value="ECO:0007669"/>
    <property type="project" value="InterPro"/>
</dbReference>
<organism evidence="12 13">
    <name type="scientific">Sphaerosporella brunnea</name>
    <dbReference type="NCBI Taxonomy" id="1250544"/>
    <lineage>
        <taxon>Eukaryota</taxon>
        <taxon>Fungi</taxon>
        <taxon>Dikarya</taxon>
        <taxon>Ascomycota</taxon>
        <taxon>Pezizomycotina</taxon>
        <taxon>Pezizomycetes</taxon>
        <taxon>Pezizales</taxon>
        <taxon>Pyronemataceae</taxon>
        <taxon>Sphaerosporella</taxon>
    </lineage>
</organism>
<dbReference type="GO" id="GO:0045132">
    <property type="term" value="P:meiotic chromosome segregation"/>
    <property type="evidence" value="ECO:0007669"/>
    <property type="project" value="InterPro"/>
</dbReference>
<evidence type="ECO:0000256" key="7">
    <source>
        <dbReference type="ARBA" id="ARBA00023306"/>
    </source>
</evidence>
<evidence type="ECO:0000313" key="12">
    <source>
        <dbReference type="EMBL" id="KAA8895189.1"/>
    </source>
</evidence>
<keyword evidence="3" id="KW-0158">Chromosome</keyword>
<evidence type="ECO:0008006" key="14">
    <source>
        <dbReference type="Google" id="ProtNLM"/>
    </source>
</evidence>
<feature type="domain" description="Shugoshin C-terminal" evidence="10">
    <location>
        <begin position="419"/>
        <end position="442"/>
    </location>
</feature>
<keyword evidence="5" id="KW-0159">Chromosome partition</keyword>
<evidence type="ECO:0000256" key="2">
    <source>
        <dbReference type="ARBA" id="ARBA00010845"/>
    </source>
</evidence>
<feature type="compositionally biased region" description="Basic and acidic residues" evidence="9">
    <location>
        <begin position="491"/>
        <end position="503"/>
    </location>
</feature>
<feature type="compositionally biased region" description="Basic and acidic residues" evidence="9">
    <location>
        <begin position="264"/>
        <end position="287"/>
    </location>
</feature>
<dbReference type="InterPro" id="IPR011515">
    <property type="entry name" value="Shugoshin_C"/>
</dbReference>
<accession>A0A5J5EJH8</accession>
<dbReference type="InterPro" id="IPR011516">
    <property type="entry name" value="Shugoshin_N"/>
</dbReference>
<gene>
    <name evidence="12" type="ORF">FN846DRAFT_970749</name>
</gene>
<comment type="caution">
    <text evidence="12">The sequence shown here is derived from an EMBL/GenBank/DDBJ whole genome shotgun (WGS) entry which is preliminary data.</text>
</comment>